<keyword evidence="4" id="KW-0804">Transcription</keyword>
<reference evidence="7 8" key="1">
    <citation type="submission" date="2019-08" db="EMBL/GenBank/DDBJ databases">
        <title>Amphibian skin-associated Pigmentiphaga: genome sequence and occurrence across geography and hosts.</title>
        <authorList>
            <person name="Bletz M.C."/>
            <person name="Bunk B."/>
            <person name="Sproeer C."/>
            <person name="Biwer P."/>
            <person name="Reiter S."/>
            <person name="Rabemananjara F.C.E."/>
            <person name="Schulz S."/>
            <person name="Overmann J."/>
            <person name="Vences M."/>
        </authorList>
    </citation>
    <scope>NUCLEOTIDE SEQUENCE [LARGE SCALE GENOMIC DNA]</scope>
    <source>
        <strain evidence="7 8">Mada1488</strain>
    </source>
</reference>
<keyword evidence="2" id="KW-0805">Transcription regulation</keyword>
<dbReference type="SUPFAM" id="SSF46689">
    <property type="entry name" value="Homeodomain-like"/>
    <property type="match status" value="1"/>
</dbReference>
<dbReference type="PROSITE" id="PS50977">
    <property type="entry name" value="HTH_TETR_2"/>
    <property type="match status" value="1"/>
</dbReference>
<dbReference type="RefSeq" id="WP_148817968.1">
    <property type="nucleotide sequence ID" value="NZ_CP043046.1"/>
</dbReference>
<dbReference type="InterPro" id="IPR036271">
    <property type="entry name" value="Tet_transcr_reg_TetR-rel_C_sf"/>
</dbReference>
<keyword evidence="1" id="KW-0678">Repressor</keyword>
<dbReference type="EMBL" id="CP043046">
    <property type="protein sequence ID" value="QEI08497.1"/>
    <property type="molecule type" value="Genomic_DNA"/>
</dbReference>
<dbReference type="PROSITE" id="PS01081">
    <property type="entry name" value="HTH_TETR_1"/>
    <property type="match status" value="1"/>
</dbReference>
<evidence type="ECO:0000256" key="2">
    <source>
        <dbReference type="ARBA" id="ARBA00023015"/>
    </source>
</evidence>
<dbReference type="OrthoDB" id="8595767at2"/>
<dbReference type="SUPFAM" id="SSF48498">
    <property type="entry name" value="Tetracyclin repressor-like, C-terminal domain"/>
    <property type="match status" value="1"/>
</dbReference>
<feature type="domain" description="HTH tetR-type" evidence="6">
    <location>
        <begin position="30"/>
        <end position="90"/>
    </location>
</feature>
<dbReference type="PRINTS" id="PR00455">
    <property type="entry name" value="HTHTETR"/>
</dbReference>
<dbReference type="Gene3D" id="1.10.357.10">
    <property type="entry name" value="Tetracycline Repressor, domain 2"/>
    <property type="match status" value="1"/>
</dbReference>
<dbReference type="InterPro" id="IPR009057">
    <property type="entry name" value="Homeodomain-like_sf"/>
</dbReference>
<dbReference type="InterPro" id="IPR050109">
    <property type="entry name" value="HTH-type_TetR-like_transc_reg"/>
</dbReference>
<dbReference type="Gene3D" id="1.10.10.60">
    <property type="entry name" value="Homeodomain-like"/>
    <property type="match status" value="1"/>
</dbReference>
<accession>A0A5C0B731</accession>
<dbReference type="AlphaFoldDB" id="A0A5C0B731"/>
<dbReference type="PANTHER" id="PTHR30055:SF148">
    <property type="entry name" value="TETR-FAMILY TRANSCRIPTIONAL REGULATOR"/>
    <property type="match status" value="1"/>
</dbReference>
<evidence type="ECO:0000256" key="5">
    <source>
        <dbReference type="PROSITE-ProRule" id="PRU00335"/>
    </source>
</evidence>
<evidence type="ECO:0000313" key="8">
    <source>
        <dbReference type="Proteomes" id="UP000325161"/>
    </source>
</evidence>
<dbReference type="KEGG" id="pacr:FXN63_23660"/>
<evidence type="ECO:0000256" key="1">
    <source>
        <dbReference type="ARBA" id="ARBA00022491"/>
    </source>
</evidence>
<proteinExistence type="predicted"/>
<sequence length="225" mass="23791">MTTEVRVEEGQTAGPLYRKAAAARGRQQDVGRDDLIIAATLALLGERGYDALTMSEVAVRAGVSKATLYRRWTAKPELVADAVSTIGFAAAPAYPGTSARDDLLALLMHASACADRPHLLKVAIEAAKSSLALGAILRARFVAFIRRELEGIAQRALEEGSLPLTEPELAALTDTTVALLIYLSDSPDRPGEGGRLENLVDNVLLVLIAKKEACLVAADQSGSSI</sequence>
<evidence type="ECO:0000256" key="3">
    <source>
        <dbReference type="ARBA" id="ARBA00023125"/>
    </source>
</evidence>
<dbReference type="GO" id="GO:0003700">
    <property type="term" value="F:DNA-binding transcription factor activity"/>
    <property type="evidence" value="ECO:0007669"/>
    <property type="project" value="TreeGrafter"/>
</dbReference>
<protein>
    <submittedName>
        <fullName evidence="7">TetR/AcrR family transcriptional regulator</fullName>
    </submittedName>
</protein>
<dbReference type="InterPro" id="IPR023772">
    <property type="entry name" value="DNA-bd_HTH_TetR-type_CS"/>
</dbReference>
<evidence type="ECO:0000313" key="7">
    <source>
        <dbReference type="EMBL" id="QEI08497.1"/>
    </source>
</evidence>
<name>A0A5C0B731_9BURK</name>
<keyword evidence="3 5" id="KW-0238">DNA-binding</keyword>
<gene>
    <name evidence="7" type="ORF">FXN63_23660</name>
</gene>
<dbReference type="Proteomes" id="UP000325161">
    <property type="component" value="Chromosome"/>
</dbReference>
<organism evidence="7 8">
    <name type="scientific">Pigmentiphaga aceris</name>
    <dbReference type="NCBI Taxonomy" id="1940612"/>
    <lineage>
        <taxon>Bacteria</taxon>
        <taxon>Pseudomonadati</taxon>
        <taxon>Pseudomonadota</taxon>
        <taxon>Betaproteobacteria</taxon>
        <taxon>Burkholderiales</taxon>
        <taxon>Alcaligenaceae</taxon>
        <taxon>Pigmentiphaga</taxon>
    </lineage>
</organism>
<evidence type="ECO:0000259" key="6">
    <source>
        <dbReference type="PROSITE" id="PS50977"/>
    </source>
</evidence>
<evidence type="ECO:0000256" key="4">
    <source>
        <dbReference type="ARBA" id="ARBA00023163"/>
    </source>
</evidence>
<keyword evidence="8" id="KW-1185">Reference proteome</keyword>
<dbReference type="InterPro" id="IPR001647">
    <property type="entry name" value="HTH_TetR"/>
</dbReference>
<dbReference type="Pfam" id="PF00440">
    <property type="entry name" value="TetR_N"/>
    <property type="match status" value="1"/>
</dbReference>
<feature type="DNA-binding region" description="H-T-H motif" evidence="5">
    <location>
        <begin position="53"/>
        <end position="72"/>
    </location>
</feature>
<dbReference type="GO" id="GO:0000976">
    <property type="term" value="F:transcription cis-regulatory region binding"/>
    <property type="evidence" value="ECO:0007669"/>
    <property type="project" value="TreeGrafter"/>
</dbReference>
<dbReference type="PANTHER" id="PTHR30055">
    <property type="entry name" value="HTH-TYPE TRANSCRIPTIONAL REGULATOR RUTR"/>
    <property type="match status" value="1"/>
</dbReference>